<sequence length="217" mass="24309">MNPNPQLIKKLRLPENGEILVLNAPDGYLAQLGLSAESAVYRQEKEHGYDYVQMFFSSVKDVEERAEEALKAIKPEGLLWLCYPKGGVKAGTDLNRDHGWETVRKAGYEGVALVSIDETWSAMRYRPAGAVKPRATSSGRTPKTSTPAAVKETPEDLAKALQGHSEAERFFAGLAPSHRKAYIDWIEDAKREETRRNRVAKSVEKLEMKLKRPQDKA</sequence>
<feature type="region of interest" description="Disordered" evidence="1">
    <location>
        <begin position="131"/>
        <end position="154"/>
    </location>
</feature>
<dbReference type="Proteomes" id="UP001306950">
    <property type="component" value="Unassembled WGS sequence"/>
</dbReference>
<keyword evidence="3" id="KW-1185">Reference proteome</keyword>
<dbReference type="RefSeq" id="WP_331849029.1">
    <property type="nucleotide sequence ID" value="NZ_JAZHPZ010000020.1"/>
</dbReference>
<evidence type="ECO:0000313" key="2">
    <source>
        <dbReference type="EMBL" id="MEF2968911.1"/>
    </source>
</evidence>
<feature type="compositionally biased region" description="Polar residues" evidence="1">
    <location>
        <begin position="135"/>
        <end position="147"/>
    </location>
</feature>
<gene>
    <name evidence="2" type="ORF">V3851_24290</name>
</gene>
<dbReference type="EMBL" id="JAZHPZ010000020">
    <property type="protein sequence ID" value="MEF2968911.1"/>
    <property type="molecule type" value="Genomic_DNA"/>
</dbReference>
<dbReference type="Pfam" id="PF13376">
    <property type="entry name" value="OmdA"/>
    <property type="match status" value="1"/>
</dbReference>
<organism evidence="2 3">
    <name type="scientific">Paenibacillus haidiansis</name>
    <dbReference type="NCBI Taxonomy" id="1574488"/>
    <lineage>
        <taxon>Bacteria</taxon>
        <taxon>Bacillati</taxon>
        <taxon>Bacillota</taxon>
        <taxon>Bacilli</taxon>
        <taxon>Bacillales</taxon>
        <taxon>Paenibacillaceae</taxon>
        <taxon>Paenibacillus</taxon>
    </lineage>
</organism>
<comment type="caution">
    <text evidence="2">The sequence shown here is derived from an EMBL/GenBank/DDBJ whole genome shotgun (WGS) entry which is preliminary data.</text>
</comment>
<name>A0ABU7W094_9BACL</name>
<proteinExistence type="predicted"/>
<evidence type="ECO:0000256" key="1">
    <source>
        <dbReference type="SAM" id="MobiDB-lite"/>
    </source>
</evidence>
<protein>
    <submittedName>
        <fullName evidence="2">YdeI/OmpD-associated family protein</fullName>
    </submittedName>
</protein>
<reference evidence="2 3" key="1">
    <citation type="submission" date="2024-02" db="EMBL/GenBank/DDBJ databases">
        <title>A nitrogen-fixing paenibacillus bacterium.</title>
        <authorList>
            <person name="Zhang W.L."/>
            <person name="Chen S.F."/>
        </authorList>
    </citation>
    <scope>NUCLEOTIDE SEQUENCE [LARGE SCALE GENOMIC DNA]</scope>
    <source>
        <strain evidence="2 3">M1</strain>
    </source>
</reference>
<accession>A0ABU7W094</accession>
<evidence type="ECO:0000313" key="3">
    <source>
        <dbReference type="Proteomes" id="UP001306950"/>
    </source>
</evidence>